<evidence type="ECO:0000313" key="1">
    <source>
        <dbReference type="EMBL" id="NZD63443.1"/>
    </source>
</evidence>
<accession>A0A7Z0RNJ2</accession>
<dbReference type="EMBL" id="JACCPJ010000005">
    <property type="protein sequence ID" value="NZD63443.1"/>
    <property type="molecule type" value="Genomic_DNA"/>
</dbReference>
<gene>
    <name evidence="1" type="ORF">HX900_20330</name>
</gene>
<name>A0A7Z0RNJ2_9HYPH</name>
<dbReference type="Proteomes" id="UP000532162">
    <property type="component" value="Unassembled WGS sequence"/>
</dbReference>
<organism evidence="1 2">
    <name type="scientific">Rhizobium changzhiense</name>
    <dbReference type="NCBI Taxonomy" id="2692317"/>
    <lineage>
        <taxon>Bacteria</taxon>
        <taxon>Pseudomonadati</taxon>
        <taxon>Pseudomonadota</taxon>
        <taxon>Alphaproteobacteria</taxon>
        <taxon>Hyphomicrobiales</taxon>
        <taxon>Rhizobiaceae</taxon>
        <taxon>Rhizobium/Agrobacterium group</taxon>
        <taxon>Rhizobium</taxon>
    </lineage>
</organism>
<sequence>MPSKEKTPKLDTTALDGLFSWLLRGTGTGSFEADRSLAIQIWAFDAARAKSGSKDYGEYDLPSQNLGYDVLVKLAELCLSGQKEHESDIWEGVLQHAPEAHYAVRHFIDAFFARLGNGADPTAFERVWRKMVEYGLAADWKKKGLWFHGERIVGDLMGFGNATVLRMLTLNAALRMKDVYQQWAGNHLAVDDEAVQRFANFLTTPFGSALRLEGMQWIKTALIGQKEYFFRENTGAALVELVATSLKDDGALLVNAREPREAIIDITAALVANDVPNALAIQERIRHLR</sequence>
<protein>
    <submittedName>
        <fullName evidence="1">Uncharacterized protein</fullName>
    </submittedName>
</protein>
<evidence type="ECO:0000313" key="2">
    <source>
        <dbReference type="Proteomes" id="UP000532162"/>
    </source>
</evidence>
<reference evidence="1 2" key="1">
    <citation type="submission" date="2020-07" db="EMBL/GenBank/DDBJ databases">
        <authorList>
            <person name="Sun Q."/>
        </authorList>
    </citation>
    <scope>NUCLEOTIDE SEQUENCE [LARGE SCALE GENOMIC DNA]</scope>
    <source>
        <strain evidence="1 2">WYCCWR 11290</strain>
    </source>
</reference>
<dbReference type="AlphaFoldDB" id="A0A7Z0RNJ2"/>
<proteinExistence type="predicted"/>
<comment type="caution">
    <text evidence="1">The sequence shown here is derived from an EMBL/GenBank/DDBJ whole genome shotgun (WGS) entry which is preliminary data.</text>
</comment>